<dbReference type="CDD" id="cd05233">
    <property type="entry name" value="SDR_c"/>
    <property type="match status" value="1"/>
</dbReference>
<dbReference type="PANTHER" id="PTHR42901">
    <property type="entry name" value="ALCOHOL DEHYDROGENASE"/>
    <property type="match status" value="1"/>
</dbReference>
<sequence length="102" mass="10870">MEAMVRLNVTALMRPTYAAVPGFVARGDGTVINIASIVAVAPELLNGVYRGTKAFVLAFTTLLNHELADRGIRAQAVMPGATRTDFWALGGLPVEHLPPPRS</sequence>
<evidence type="ECO:0000256" key="2">
    <source>
        <dbReference type="ARBA" id="ARBA00023002"/>
    </source>
</evidence>
<dbReference type="PRINTS" id="PR00081">
    <property type="entry name" value="GDHRDH"/>
</dbReference>
<reference evidence="3 4" key="1">
    <citation type="submission" date="2020-08" db="EMBL/GenBank/DDBJ databases">
        <title>Genomic Encyclopedia of Type Strains, Phase IV (KMG-IV): sequencing the most valuable type-strain genomes for metagenomic binning, comparative biology and taxonomic classification.</title>
        <authorList>
            <person name="Goeker M."/>
        </authorList>
    </citation>
    <scope>NUCLEOTIDE SEQUENCE [LARGE SCALE GENOMIC DNA]</scope>
    <source>
        <strain evidence="3 4">DSM 100211</strain>
    </source>
</reference>
<dbReference type="PANTHER" id="PTHR42901:SF1">
    <property type="entry name" value="ALCOHOL DEHYDROGENASE"/>
    <property type="match status" value="1"/>
</dbReference>
<dbReference type="Proteomes" id="UP000574761">
    <property type="component" value="Unassembled WGS sequence"/>
</dbReference>
<gene>
    <name evidence="3" type="ORF">GGQ64_004931</name>
</gene>
<dbReference type="EMBL" id="JACIEE010000012">
    <property type="protein sequence ID" value="MBB3979687.1"/>
    <property type="molecule type" value="Genomic_DNA"/>
</dbReference>
<name>A0A7W6DBM5_9HYPH</name>
<dbReference type="InterPro" id="IPR002347">
    <property type="entry name" value="SDR_fam"/>
</dbReference>
<evidence type="ECO:0000313" key="4">
    <source>
        <dbReference type="Proteomes" id="UP000574761"/>
    </source>
</evidence>
<comment type="similarity">
    <text evidence="1">Belongs to the short-chain dehydrogenases/reductases (SDR) family.</text>
</comment>
<dbReference type="InterPro" id="IPR036291">
    <property type="entry name" value="NAD(P)-bd_dom_sf"/>
</dbReference>
<dbReference type="GO" id="GO:0016491">
    <property type="term" value="F:oxidoreductase activity"/>
    <property type="evidence" value="ECO:0007669"/>
    <property type="project" value="UniProtKB-KW"/>
</dbReference>
<comment type="caution">
    <text evidence="3">The sequence shown here is derived from an EMBL/GenBank/DDBJ whole genome shotgun (WGS) entry which is preliminary data.</text>
</comment>
<protein>
    <submittedName>
        <fullName evidence="3">Short-subunit dehydrogenase</fullName>
    </submittedName>
</protein>
<accession>A0A7W6DBM5</accession>
<organism evidence="3 4">
    <name type="scientific">Mycoplana azooxidifex</name>
    <dbReference type="NCBI Taxonomy" id="1636188"/>
    <lineage>
        <taxon>Bacteria</taxon>
        <taxon>Pseudomonadati</taxon>
        <taxon>Pseudomonadota</taxon>
        <taxon>Alphaproteobacteria</taxon>
        <taxon>Hyphomicrobiales</taxon>
        <taxon>Rhizobiaceae</taxon>
        <taxon>Mycoplana</taxon>
    </lineage>
</organism>
<keyword evidence="2" id="KW-0560">Oxidoreductase</keyword>
<dbReference type="SUPFAM" id="SSF51735">
    <property type="entry name" value="NAD(P)-binding Rossmann-fold domains"/>
    <property type="match status" value="1"/>
</dbReference>
<dbReference type="Gene3D" id="3.40.50.720">
    <property type="entry name" value="NAD(P)-binding Rossmann-like Domain"/>
    <property type="match status" value="1"/>
</dbReference>
<evidence type="ECO:0000256" key="1">
    <source>
        <dbReference type="ARBA" id="ARBA00006484"/>
    </source>
</evidence>
<keyword evidence="4" id="KW-1185">Reference proteome</keyword>
<evidence type="ECO:0000313" key="3">
    <source>
        <dbReference type="EMBL" id="MBB3979687.1"/>
    </source>
</evidence>
<dbReference type="AlphaFoldDB" id="A0A7W6DBM5"/>
<proteinExistence type="inferred from homology"/>
<dbReference type="Pfam" id="PF00106">
    <property type="entry name" value="adh_short"/>
    <property type="match status" value="1"/>
</dbReference>